<feature type="region of interest" description="Disordered" evidence="6">
    <location>
        <begin position="1"/>
        <end position="20"/>
    </location>
</feature>
<dbReference type="InterPro" id="IPR049342">
    <property type="entry name" value="TRAF1-6_MATH_dom"/>
</dbReference>
<dbReference type="Gene3D" id="3.30.40.10">
    <property type="entry name" value="Zinc/RING finger domain, C3HC4 (zinc finger)"/>
    <property type="match status" value="1"/>
</dbReference>
<dbReference type="PROSITE" id="PS50144">
    <property type="entry name" value="MATH"/>
    <property type="match status" value="1"/>
</dbReference>
<reference evidence="10" key="1">
    <citation type="submission" date="2025-08" db="UniProtKB">
        <authorList>
            <consortium name="RefSeq"/>
        </authorList>
    </citation>
    <scope>IDENTIFICATION</scope>
</reference>
<comment type="subcellular location">
    <subcellularLocation>
        <location evidence="1">Cytoplasm</location>
    </subcellularLocation>
</comment>
<dbReference type="PANTHER" id="PTHR10131">
    <property type="entry name" value="TNF RECEPTOR ASSOCIATED FACTOR"/>
    <property type="match status" value="1"/>
</dbReference>
<dbReference type="AlphaFoldDB" id="A0AAJ6VXX4"/>
<keyword evidence="10" id="KW-0675">Receptor</keyword>
<evidence type="ECO:0000259" key="8">
    <source>
        <dbReference type="PROSITE" id="PS50144"/>
    </source>
</evidence>
<evidence type="ECO:0000313" key="10">
    <source>
        <dbReference type="RefSeq" id="XP_003742921.1"/>
    </source>
</evidence>
<dbReference type="GO" id="GO:0005737">
    <property type="term" value="C:cytoplasm"/>
    <property type="evidence" value="ECO:0007669"/>
    <property type="project" value="UniProtKB-SubCell"/>
</dbReference>
<dbReference type="InterPro" id="IPR001841">
    <property type="entry name" value="Znf_RING"/>
</dbReference>
<protein>
    <submittedName>
        <fullName evidence="10">TNF receptor-associated factor 6</fullName>
    </submittedName>
</protein>
<dbReference type="InterPro" id="IPR013083">
    <property type="entry name" value="Znf_RING/FYVE/PHD"/>
</dbReference>
<dbReference type="Proteomes" id="UP000694867">
    <property type="component" value="Unplaced"/>
</dbReference>
<proteinExistence type="predicted"/>
<name>A0AAJ6VXX4_9ACAR</name>
<dbReference type="SUPFAM" id="SSF49599">
    <property type="entry name" value="TRAF domain-like"/>
    <property type="match status" value="1"/>
</dbReference>
<dbReference type="Gene3D" id="2.60.210.10">
    <property type="entry name" value="Apoptosis, Tumor Necrosis Factor Receptor Associated Protein 2, Chain A"/>
    <property type="match status" value="1"/>
</dbReference>
<feature type="domain" description="RING-type" evidence="7">
    <location>
        <begin position="52"/>
        <end position="93"/>
    </location>
</feature>
<dbReference type="Pfam" id="PF21355">
    <property type="entry name" value="TRAF-mep_MATH"/>
    <property type="match status" value="1"/>
</dbReference>
<keyword evidence="4" id="KW-0862">Zinc</keyword>
<dbReference type="GO" id="GO:0008270">
    <property type="term" value="F:zinc ion binding"/>
    <property type="evidence" value="ECO:0007669"/>
    <property type="project" value="UniProtKB-KW"/>
</dbReference>
<evidence type="ECO:0000256" key="5">
    <source>
        <dbReference type="PROSITE-ProRule" id="PRU00175"/>
    </source>
</evidence>
<evidence type="ECO:0000256" key="3">
    <source>
        <dbReference type="ARBA" id="ARBA00022771"/>
    </source>
</evidence>
<dbReference type="PANTHER" id="PTHR10131:SF157">
    <property type="entry name" value="RECEPTOR-ASSOCIATED FACTOR, PUTATIVE-RELATED"/>
    <property type="match status" value="1"/>
</dbReference>
<dbReference type="GO" id="GO:0043122">
    <property type="term" value="P:regulation of canonical NF-kappaB signal transduction"/>
    <property type="evidence" value="ECO:0007669"/>
    <property type="project" value="TreeGrafter"/>
</dbReference>
<organism evidence="9 10">
    <name type="scientific">Galendromus occidentalis</name>
    <name type="common">western predatory mite</name>
    <dbReference type="NCBI Taxonomy" id="34638"/>
    <lineage>
        <taxon>Eukaryota</taxon>
        <taxon>Metazoa</taxon>
        <taxon>Ecdysozoa</taxon>
        <taxon>Arthropoda</taxon>
        <taxon>Chelicerata</taxon>
        <taxon>Arachnida</taxon>
        <taxon>Acari</taxon>
        <taxon>Parasitiformes</taxon>
        <taxon>Mesostigmata</taxon>
        <taxon>Gamasina</taxon>
        <taxon>Phytoseioidea</taxon>
        <taxon>Phytoseiidae</taxon>
        <taxon>Typhlodrominae</taxon>
        <taxon>Galendromus</taxon>
    </lineage>
</organism>
<keyword evidence="9" id="KW-1185">Reference proteome</keyword>
<dbReference type="SUPFAM" id="SSF57850">
    <property type="entry name" value="RING/U-box"/>
    <property type="match status" value="1"/>
</dbReference>
<keyword evidence="2" id="KW-0963">Cytoplasm</keyword>
<dbReference type="KEGG" id="goe:100900168"/>
<dbReference type="InterPro" id="IPR002083">
    <property type="entry name" value="MATH/TRAF_dom"/>
</dbReference>
<sequence length="459" mass="50881">MESDPPMNSSPSEATGADASGSNVKIRLVALSGIPEDTEMPFIDMPPASILCAQCSCLGPSLWRFPCGHGFCAPCFERTMPSEADKTICPIDQQSISRMTVFQDSSIQELAFPLRSLCPHECGETIRLCTLPVHLQYCDKLQDKLAIKRCFLRGMGCTYEANNEEELTAHETDLKLHRGMISLKVQELNHVDVLRNQVNEALASLVEATQNQRDLTNRIALLEGRLEEMQTERREQTRSSSLPDVMAPPPAAQPTFSLQLGPMSITTFGSEHHLPSLGATSTSRGAQELICPDGIFQWKLSQFSRAKFKERHSPKKYTSSPSFYAGNPGYHFKLRLHLNGIGSAGRGKYLGVGIVLLKGQFDASLPFPIHNPITVTLIDQSSKCPENVEYRLGDPSINRPKSDYVVPYIWHEFISFEDLEGPRFMVNDTIIFRIQVSPIQNGQQPAQAQGQAALYPSLG</sequence>
<evidence type="ECO:0000256" key="6">
    <source>
        <dbReference type="SAM" id="MobiDB-lite"/>
    </source>
</evidence>
<evidence type="ECO:0000259" key="7">
    <source>
        <dbReference type="PROSITE" id="PS50089"/>
    </source>
</evidence>
<keyword evidence="3 5" id="KW-0479">Metal-binding</keyword>
<evidence type="ECO:0000256" key="4">
    <source>
        <dbReference type="ARBA" id="ARBA00022833"/>
    </source>
</evidence>
<evidence type="ECO:0000256" key="2">
    <source>
        <dbReference type="ARBA" id="ARBA00022490"/>
    </source>
</evidence>
<feature type="domain" description="MATH" evidence="8">
    <location>
        <begin position="293"/>
        <end position="436"/>
    </location>
</feature>
<accession>A0AAJ6VXX4</accession>
<dbReference type="PROSITE" id="PS50089">
    <property type="entry name" value="ZF_RING_2"/>
    <property type="match status" value="1"/>
</dbReference>
<dbReference type="InterPro" id="IPR008974">
    <property type="entry name" value="TRAF-like"/>
</dbReference>
<dbReference type="GeneID" id="100900168"/>
<gene>
    <name evidence="10" type="primary">LOC100900168</name>
</gene>
<evidence type="ECO:0000313" key="9">
    <source>
        <dbReference type="Proteomes" id="UP000694867"/>
    </source>
</evidence>
<evidence type="ECO:0000256" key="1">
    <source>
        <dbReference type="ARBA" id="ARBA00004496"/>
    </source>
</evidence>
<keyword evidence="3 5" id="KW-0863">Zinc-finger</keyword>
<feature type="compositionally biased region" description="Polar residues" evidence="6">
    <location>
        <begin position="1"/>
        <end position="13"/>
    </location>
</feature>
<feature type="region of interest" description="Disordered" evidence="6">
    <location>
        <begin position="229"/>
        <end position="248"/>
    </location>
</feature>
<dbReference type="RefSeq" id="XP_003742921.1">
    <property type="nucleotide sequence ID" value="XM_003742873.2"/>
</dbReference>